<evidence type="ECO:0000313" key="2">
    <source>
        <dbReference type="Proteomes" id="UP000821865"/>
    </source>
</evidence>
<dbReference type="EMBL" id="CM023470">
    <property type="protein sequence ID" value="KAH7981555.1"/>
    <property type="molecule type" value="Genomic_DNA"/>
</dbReference>
<gene>
    <name evidence="1" type="ORF">HPB49_025340</name>
</gene>
<sequence>MYPKAFERLGAALASNPSYGPAVLAAGSIMQTYGDYDVALTKYRAIASAPDESPALWNNVGMCFFGKKKYVAAISCLKRANYLNPMDWQILHNLGLVHLTMEQYASAYHFFNAAVHFNPRNGQLFMLLAIALRNLQDPDNAKRAYERAMALDEEPLVCLNYAVLMHDMGDHKAAARLLGQFEERCLKQLQTSGIEIDAAVTQMANNLSSSLQSTSADSKSYDEVPDSPDRNDESSQERSE</sequence>
<evidence type="ECO:0000313" key="1">
    <source>
        <dbReference type="EMBL" id="KAH7981555.1"/>
    </source>
</evidence>
<name>A0ACB8E453_DERSI</name>
<accession>A0ACB8E453</accession>
<protein>
    <submittedName>
        <fullName evidence="1">Uncharacterized protein</fullName>
    </submittedName>
</protein>
<comment type="caution">
    <text evidence="1">The sequence shown here is derived from an EMBL/GenBank/DDBJ whole genome shotgun (WGS) entry which is preliminary data.</text>
</comment>
<organism evidence="1 2">
    <name type="scientific">Dermacentor silvarum</name>
    <name type="common">Tick</name>
    <dbReference type="NCBI Taxonomy" id="543639"/>
    <lineage>
        <taxon>Eukaryota</taxon>
        <taxon>Metazoa</taxon>
        <taxon>Ecdysozoa</taxon>
        <taxon>Arthropoda</taxon>
        <taxon>Chelicerata</taxon>
        <taxon>Arachnida</taxon>
        <taxon>Acari</taxon>
        <taxon>Parasitiformes</taxon>
        <taxon>Ixodida</taxon>
        <taxon>Ixodoidea</taxon>
        <taxon>Ixodidae</taxon>
        <taxon>Rhipicephalinae</taxon>
        <taxon>Dermacentor</taxon>
    </lineage>
</organism>
<dbReference type="Proteomes" id="UP000821865">
    <property type="component" value="Chromosome 1"/>
</dbReference>
<proteinExistence type="predicted"/>
<reference evidence="1" key="1">
    <citation type="submission" date="2020-05" db="EMBL/GenBank/DDBJ databases">
        <title>Large-scale comparative analyses of tick genomes elucidate their genetic diversity and vector capacities.</title>
        <authorList>
            <person name="Jia N."/>
            <person name="Wang J."/>
            <person name="Shi W."/>
            <person name="Du L."/>
            <person name="Sun Y."/>
            <person name="Zhan W."/>
            <person name="Jiang J."/>
            <person name="Wang Q."/>
            <person name="Zhang B."/>
            <person name="Ji P."/>
            <person name="Sakyi L.B."/>
            <person name="Cui X."/>
            <person name="Yuan T."/>
            <person name="Jiang B."/>
            <person name="Yang W."/>
            <person name="Lam T.T.-Y."/>
            <person name="Chang Q."/>
            <person name="Ding S."/>
            <person name="Wang X."/>
            <person name="Zhu J."/>
            <person name="Ruan X."/>
            <person name="Zhao L."/>
            <person name="Wei J."/>
            <person name="Que T."/>
            <person name="Du C."/>
            <person name="Cheng J."/>
            <person name="Dai P."/>
            <person name="Han X."/>
            <person name="Huang E."/>
            <person name="Gao Y."/>
            <person name="Liu J."/>
            <person name="Shao H."/>
            <person name="Ye R."/>
            <person name="Li L."/>
            <person name="Wei W."/>
            <person name="Wang X."/>
            <person name="Wang C."/>
            <person name="Yang T."/>
            <person name="Huo Q."/>
            <person name="Li W."/>
            <person name="Guo W."/>
            <person name="Chen H."/>
            <person name="Zhou L."/>
            <person name="Ni X."/>
            <person name="Tian J."/>
            <person name="Zhou Y."/>
            <person name="Sheng Y."/>
            <person name="Liu T."/>
            <person name="Pan Y."/>
            <person name="Xia L."/>
            <person name="Li J."/>
            <person name="Zhao F."/>
            <person name="Cao W."/>
        </authorList>
    </citation>
    <scope>NUCLEOTIDE SEQUENCE</scope>
    <source>
        <strain evidence="1">Dsil-2018</strain>
    </source>
</reference>
<keyword evidence="2" id="KW-1185">Reference proteome</keyword>